<evidence type="ECO:0000256" key="1">
    <source>
        <dbReference type="SAM" id="SignalP"/>
    </source>
</evidence>
<comment type="caution">
    <text evidence="2">The sequence shown here is derived from an EMBL/GenBank/DDBJ whole genome shotgun (WGS) entry which is preliminary data.</text>
</comment>
<sequence length="58" mass="6357">MGTSIVFLFIELLQLVDGLSSIPMVLGTSSWGSQEQVGLYETPWEAGSLSWGHKRPYG</sequence>
<feature type="signal peptide" evidence="1">
    <location>
        <begin position="1"/>
        <end position="18"/>
    </location>
</feature>
<evidence type="ECO:0000313" key="2">
    <source>
        <dbReference type="EMBL" id="OWM63814.1"/>
    </source>
</evidence>
<keyword evidence="1" id="KW-0732">Signal</keyword>
<proteinExistence type="predicted"/>
<feature type="chain" id="PRO_5012962427" evidence="1">
    <location>
        <begin position="19"/>
        <end position="58"/>
    </location>
</feature>
<evidence type="ECO:0000313" key="3">
    <source>
        <dbReference type="Proteomes" id="UP000197138"/>
    </source>
</evidence>
<accession>A0A218VTC2</accession>
<organism evidence="2 3">
    <name type="scientific">Punica granatum</name>
    <name type="common">Pomegranate</name>
    <dbReference type="NCBI Taxonomy" id="22663"/>
    <lineage>
        <taxon>Eukaryota</taxon>
        <taxon>Viridiplantae</taxon>
        <taxon>Streptophyta</taxon>
        <taxon>Embryophyta</taxon>
        <taxon>Tracheophyta</taxon>
        <taxon>Spermatophyta</taxon>
        <taxon>Magnoliopsida</taxon>
        <taxon>eudicotyledons</taxon>
        <taxon>Gunneridae</taxon>
        <taxon>Pentapetalae</taxon>
        <taxon>rosids</taxon>
        <taxon>malvids</taxon>
        <taxon>Myrtales</taxon>
        <taxon>Lythraceae</taxon>
        <taxon>Punica</taxon>
    </lineage>
</organism>
<name>A0A218VTC2_PUNGR</name>
<dbReference type="AlphaFoldDB" id="A0A218VTC2"/>
<dbReference type="Proteomes" id="UP000197138">
    <property type="component" value="Unassembled WGS sequence"/>
</dbReference>
<gene>
    <name evidence="2" type="ORF">CDL15_Pgr006076</name>
</gene>
<dbReference type="EMBL" id="MTKT01005880">
    <property type="protein sequence ID" value="OWM63814.1"/>
    <property type="molecule type" value="Genomic_DNA"/>
</dbReference>
<protein>
    <submittedName>
        <fullName evidence="2">Uncharacterized protein</fullName>
    </submittedName>
</protein>
<reference evidence="3" key="1">
    <citation type="journal article" date="2017" name="Plant J.">
        <title>The pomegranate (Punica granatum L.) genome and the genomics of punicalagin biosynthesis.</title>
        <authorList>
            <person name="Qin G."/>
            <person name="Xu C."/>
            <person name="Ming R."/>
            <person name="Tang H."/>
            <person name="Guyot R."/>
            <person name="Kramer E.M."/>
            <person name="Hu Y."/>
            <person name="Yi X."/>
            <person name="Qi Y."/>
            <person name="Xu X."/>
            <person name="Gao Z."/>
            <person name="Pan H."/>
            <person name="Jian J."/>
            <person name="Tian Y."/>
            <person name="Yue Z."/>
            <person name="Xu Y."/>
        </authorList>
    </citation>
    <scope>NUCLEOTIDE SEQUENCE [LARGE SCALE GENOMIC DNA]</scope>
    <source>
        <strain evidence="3">cv. Dabenzi</strain>
    </source>
</reference>